<dbReference type="GO" id="GO:0016757">
    <property type="term" value="F:glycosyltransferase activity"/>
    <property type="evidence" value="ECO:0007669"/>
    <property type="project" value="UniProtKB-KW"/>
</dbReference>
<dbReference type="RefSeq" id="WP_130782279.1">
    <property type="nucleotide sequence ID" value="NZ_BIMR01000236.1"/>
</dbReference>
<feature type="domain" description="Glycosyltransferase subfamily 4-like N-terminal" evidence="3">
    <location>
        <begin position="17"/>
        <end position="166"/>
    </location>
</feature>
<dbReference type="Pfam" id="PF13439">
    <property type="entry name" value="Glyco_transf_4"/>
    <property type="match status" value="1"/>
</dbReference>
<dbReference type="AlphaFoldDB" id="A0A402DU85"/>
<dbReference type="PANTHER" id="PTHR12526">
    <property type="entry name" value="GLYCOSYLTRANSFERASE"/>
    <property type="match status" value="1"/>
</dbReference>
<keyword evidence="5" id="KW-1185">Reference proteome</keyword>
<keyword evidence="1" id="KW-0328">Glycosyltransferase</keyword>
<proteinExistence type="predicted"/>
<dbReference type="SUPFAM" id="SSF53756">
    <property type="entry name" value="UDP-Glycosyltransferase/glycogen phosphorylase"/>
    <property type="match status" value="1"/>
</dbReference>
<dbReference type="EMBL" id="BIMR01000236">
    <property type="protein sequence ID" value="GCE77668.1"/>
    <property type="molecule type" value="Genomic_DNA"/>
</dbReference>
<sequence>MSIRLAVLSTYPSTPCGIATFSAALVSHLLAAGADVGVVRLVDEPHPDPAPPVVHEWVTGSRSGAQAAARALDDHDVALLQHEYGIFGGPDGQDVLDLLAHVHVPVITVLHTVLTRPSPNQHRVLAGLVERSAALVTMTATARDRLVAGWGVDPARVTVVPHGAEDNRASARVVTPPAGRGTRTVLTWGLLSEGKGIEWALMALADLRRRVPLPTYRVVGQTHPRVLERDGEAYRDRLVAMARGLDLTASVRFDGRYLSGPDLRAVVRAADVVLLPYDSSEQVTSGVLTEAVAAGKPVVSTRFPHAVELLSGGAGLLVPQRDPAAIAVALQQVLTVDGLADSMAATSRRLADSLLWPTVAAQYLALAAGVRHLALPAAV</sequence>
<organism evidence="4 5">
    <name type="scientific">Cellulomonas biazotea</name>
    <dbReference type="NCBI Taxonomy" id="1709"/>
    <lineage>
        <taxon>Bacteria</taxon>
        <taxon>Bacillati</taxon>
        <taxon>Actinomycetota</taxon>
        <taxon>Actinomycetes</taxon>
        <taxon>Micrococcales</taxon>
        <taxon>Cellulomonadaceae</taxon>
        <taxon>Cellulomonas</taxon>
    </lineage>
</organism>
<protein>
    <submittedName>
        <fullName evidence="4">Glycosyl transferase family 1</fullName>
    </submittedName>
</protein>
<reference evidence="4 5" key="1">
    <citation type="submission" date="2019-01" db="EMBL/GenBank/DDBJ databases">
        <title>Draft genome sequence of Cellulomonas takizawaensis strain TKZ-21.</title>
        <authorList>
            <person name="Yamamura H."/>
            <person name="Hayashi T."/>
            <person name="Hamada M."/>
            <person name="Serisawa Y."/>
            <person name="Matsuyama K."/>
            <person name="Nakagawa Y."/>
            <person name="Otoguro M."/>
            <person name="Yanagida F."/>
            <person name="Hayakawa M."/>
        </authorList>
    </citation>
    <scope>NUCLEOTIDE SEQUENCE [LARGE SCALE GENOMIC DNA]</scope>
    <source>
        <strain evidence="4 5">NBRC12680</strain>
    </source>
</reference>
<evidence type="ECO:0000259" key="3">
    <source>
        <dbReference type="Pfam" id="PF13439"/>
    </source>
</evidence>
<dbReference type="InterPro" id="IPR028098">
    <property type="entry name" value="Glyco_trans_4-like_N"/>
</dbReference>
<gene>
    <name evidence="4" type="ORF">CBZ_27240</name>
</gene>
<evidence type="ECO:0000313" key="4">
    <source>
        <dbReference type="EMBL" id="GCE77668.1"/>
    </source>
</evidence>
<dbReference type="Proteomes" id="UP000289954">
    <property type="component" value="Unassembled WGS sequence"/>
</dbReference>
<evidence type="ECO:0000313" key="5">
    <source>
        <dbReference type="Proteomes" id="UP000289954"/>
    </source>
</evidence>
<evidence type="ECO:0000256" key="1">
    <source>
        <dbReference type="ARBA" id="ARBA00022676"/>
    </source>
</evidence>
<comment type="caution">
    <text evidence="4">The sequence shown here is derived from an EMBL/GenBank/DDBJ whole genome shotgun (WGS) entry which is preliminary data.</text>
</comment>
<name>A0A402DU85_9CELL</name>
<dbReference type="Gene3D" id="3.40.50.2000">
    <property type="entry name" value="Glycogen Phosphorylase B"/>
    <property type="match status" value="2"/>
</dbReference>
<keyword evidence="2 4" id="KW-0808">Transferase</keyword>
<dbReference type="Pfam" id="PF13692">
    <property type="entry name" value="Glyco_trans_1_4"/>
    <property type="match status" value="1"/>
</dbReference>
<evidence type="ECO:0000256" key="2">
    <source>
        <dbReference type="ARBA" id="ARBA00022679"/>
    </source>
</evidence>
<dbReference type="OrthoDB" id="9765330at2"/>
<accession>A0A402DU85</accession>
<dbReference type="PANTHER" id="PTHR12526:SF572">
    <property type="entry name" value="BLL5144 PROTEIN"/>
    <property type="match status" value="1"/>
</dbReference>